<keyword evidence="1" id="KW-0963">Cytoplasm</keyword>
<evidence type="ECO:0000256" key="1">
    <source>
        <dbReference type="ARBA" id="ARBA00022490"/>
    </source>
</evidence>
<name>A0AAN9YNJ8_9PEZI</name>
<dbReference type="PANTHER" id="PTHR10758:SF1">
    <property type="entry name" value="COP9 SIGNALOSOME COMPLEX SUBUNIT 3"/>
    <property type="match status" value="1"/>
</dbReference>
<keyword evidence="4" id="KW-1185">Reference proteome</keyword>
<protein>
    <recommendedName>
        <fullName evidence="2">COP9 signalosome complex subunit 3 N-terminal helical repeats domain-containing protein</fullName>
    </recommendedName>
</protein>
<evidence type="ECO:0000313" key="4">
    <source>
        <dbReference type="Proteomes" id="UP001320420"/>
    </source>
</evidence>
<feature type="domain" description="COP9 signalosome complex subunit 3 N-terminal helical repeats" evidence="2">
    <location>
        <begin position="201"/>
        <end position="280"/>
    </location>
</feature>
<dbReference type="GO" id="GO:0006511">
    <property type="term" value="P:ubiquitin-dependent protein catabolic process"/>
    <property type="evidence" value="ECO:0007669"/>
    <property type="project" value="TreeGrafter"/>
</dbReference>
<reference evidence="3 4" key="1">
    <citation type="submission" date="2024-02" db="EMBL/GenBank/DDBJ databases">
        <title>De novo assembly and annotation of 12 fungi associated with fruit tree decline syndrome in Ontario, Canada.</title>
        <authorList>
            <person name="Sulman M."/>
            <person name="Ellouze W."/>
            <person name="Ilyukhin E."/>
        </authorList>
    </citation>
    <scope>NUCLEOTIDE SEQUENCE [LARGE SCALE GENOMIC DNA]</scope>
    <source>
        <strain evidence="3 4">M11/M66-122</strain>
    </source>
</reference>
<accession>A0AAN9YNJ8</accession>
<dbReference type="AlphaFoldDB" id="A0AAN9YNJ8"/>
<comment type="caution">
    <text evidence="3">The sequence shown here is derived from an EMBL/GenBank/DDBJ whole genome shotgun (WGS) entry which is preliminary data.</text>
</comment>
<dbReference type="GO" id="GO:0008180">
    <property type="term" value="C:COP9 signalosome"/>
    <property type="evidence" value="ECO:0007669"/>
    <property type="project" value="TreeGrafter"/>
</dbReference>
<organism evidence="3 4">
    <name type="scientific">Diatrype stigma</name>
    <dbReference type="NCBI Taxonomy" id="117547"/>
    <lineage>
        <taxon>Eukaryota</taxon>
        <taxon>Fungi</taxon>
        <taxon>Dikarya</taxon>
        <taxon>Ascomycota</taxon>
        <taxon>Pezizomycotina</taxon>
        <taxon>Sordariomycetes</taxon>
        <taxon>Xylariomycetidae</taxon>
        <taxon>Xylariales</taxon>
        <taxon>Diatrypaceae</taxon>
        <taxon>Diatrype</taxon>
    </lineage>
</organism>
<proteinExistence type="predicted"/>
<evidence type="ECO:0000313" key="3">
    <source>
        <dbReference type="EMBL" id="KAK7750891.1"/>
    </source>
</evidence>
<dbReference type="Pfam" id="PF22788">
    <property type="entry name" value="COP9_hel_rpt"/>
    <property type="match status" value="2"/>
</dbReference>
<dbReference type="InterPro" id="IPR055089">
    <property type="entry name" value="COP9_N"/>
</dbReference>
<sequence>MDQYAVVLLSFPPDLPDSPTPHDHVAYDEAAKNHLNQLSHILKENSVDLITFGPQLLDLLNPAVNSLSYLAVLHTLVLPGLATSASREYLLEKLVIFLLSFDSIQTRYAGTHLQDIFTAAGNGQLLPATVEVLATAILKLDPTGSMLTSSHVLLARLAYNTDNIEGAMPVIDKSIVFYPGMANRGDPKYLCDPNLPPPAYISRESGLTTVLKPQNVMEYDMLCGMIYCSRREWAKACEAFERIATFPAREHGVTKIMVDAYKRWVLVNLLWKGSCSENPSPLSSNAAHRYYEALGKPYTTLASLFPSEDAPALKNEFEANTAVWQEDNTVGLVQEVLAAYQKWQVLALQQVYSKISLAEVRRETRSAETGEHLPRDEDVETLLQNMLLSGMLSGAVEKNDDGTRFLTFLPPVTAASLSEHAFAKEIAATALRLRELRPLLRVTDDRLGTHKEYIRHVIKESKRDKSSSSVDPSPGGFGLGSGIGGGFQIEVDDEDLMGGIISTS</sequence>
<dbReference type="PANTHER" id="PTHR10758">
    <property type="entry name" value="26S PROTEASOME NON-ATPASE REGULATORY SUBUNIT 3/COP9 SIGNALOSOME COMPLEX SUBUNIT 3"/>
    <property type="match status" value="1"/>
</dbReference>
<dbReference type="InterPro" id="IPR050756">
    <property type="entry name" value="CSN3"/>
</dbReference>
<gene>
    <name evidence="3" type="ORF">SLS62_007154</name>
</gene>
<feature type="domain" description="COP9 signalosome complex subunit 3 N-terminal helical repeats" evidence="2">
    <location>
        <begin position="33"/>
        <end position="176"/>
    </location>
</feature>
<dbReference type="Proteomes" id="UP001320420">
    <property type="component" value="Unassembled WGS sequence"/>
</dbReference>
<evidence type="ECO:0000259" key="2">
    <source>
        <dbReference type="Pfam" id="PF22788"/>
    </source>
</evidence>
<dbReference type="EMBL" id="JAKJXP020000057">
    <property type="protein sequence ID" value="KAK7750891.1"/>
    <property type="molecule type" value="Genomic_DNA"/>
</dbReference>